<dbReference type="Proteomes" id="UP000029640">
    <property type="component" value="Unassembled WGS sequence"/>
</dbReference>
<dbReference type="InterPro" id="IPR000644">
    <property type="entry name" value="CBS_dom"/>
</dbReference>
<dbReference type="OrthoDB" id="9802114at2"/>
<dbReference type="AlphaFoldDB" id="A0A095XZZ7"/>
<proteinExistence type="predicted"/>
<evidence type="ECO:0000313" key="4">
    <source>
        <dbReference type="EMBL" id="KGE05356.1"/>
    </source>
</evidence>
<keyword evidence="1 2" id="KW-0129">CBS domain</keyword>
<dbReference type="eggNOG" id="COG0517">
    <property type="taxonomic scope" value="Bacteria"/>
</dbReference>
<dbReference type="InterPro" id="IPR046342">
    <property type="entry name" value="CBS_dom_sf"/>
</dbReference>
<sequence length="150" mass="16458">MLSVAEIMTREPYTLGPDDTLADARRLMNAHHIRHIPVVSAERTIIGLVSHRDVLAASDSTLESHREDHAAVPLSAVMSTPVQTVDEHASLRGVALHLQQHRMGCLPVTRDGALIGIITDSDFVSIAIHLMEQLELVEPEESVVEADEDF</sequence>
<dbReference type="Gene3D" id="3.10.580.10">
    <property type="entry name" value="CBS-domain"/>
    <property type="match status" value="1"/>
</dbReference>
<evidence type="ECO:0000313" key="5">
    <source>
        <dbReference type="Proteomes" id="UP000029640"/>
    </source>
</evidence>
<evidence type="ECO:0000259" key="3">
    <source>
        <dbReference type="PROSITE" id="PS51371"/>
    </source>
</evidence>
<dbReference type="PANTHER" id="PTHR43080">
    <property type="entry name" value="CBS DOMAIN-CONTAINING PROTEIN CBSX3, MITOCHONDRIAL"/>
    <property type="match status" value="1"/>
</dbReference>
<protein>
    <submittedName>
        <fullName evidence="4">Putative acetoin utilization protein AcuB</fullName>
    </submittedName>
</protein>
<dbReference type="SUPFAM" id="SSF54631">
    <property type="entry name" value="CBS-domain pair"/>
    <property type="match status" value="1"/>
</dbReference>
<comment type="caution">
    <text evidence="4">The sequence shown here is derived from an EMBL/GenBank/DDBJ whole genome shotgun (WGS) entry which is preliminary data.</text>
</comment>
<feature type="domain" description="CBS" evidence="3">
    <location>
        <begin position="8"/>
        <end position="64"/>
    </location>
</feature>
<dbReference type="PANTHER" id="PTHR43080:SF2">
    <property type="entry name" value="CBS DOMAIN-CONTAINING PROTEIN"/>
    <property type="match status" value="1"/>
</dbReference>
<feature type="domain" description="CBS" evidence="3">
    <location>
        <begin position="78"/>
        <end position="136"/>
    </location>
</feature>
<dbReference type="STRING" id="1265313.HRUBRA_00036"/>
<dbReference type="Pfam" id="PF00571">
    <property type="entry name" value="CBS"/>
    <property type="match status" value="2"/>
</dbReference>
<reference evidence="4 5" key="1">
    <citation type="journal article" date="2014" name="Genome Announc.">
        <title>Genome Sequence of Gammaproteobacterial Pseudohaliea rubra Type Strain DSM 19751, Isolated from Coastal Seawater of the Mediterranean Sea.</title>
        <authorList>
            <person name="Spring S."/>
            <person name="Fiebig A."/>
            <person name="Riedel T."/>
            <person name="Goker M."/>
            <person name="Klenk H.P."/>
        </authorList>
    </citation>
    <scope>NUCLEOTIDE SEQUENCE [LARGE SCALE GENOMIC DNA]</scope>
    <source>
        <strain evidence="4 5">DSM 19751</strain>
    </source>
</reference>
<dbReference type="CDD" id="cd04584">
    <property type="entry name" value="CBS_pair_AcuB_like"/>
    <property type="match status" value="1"/>
</dbReference>
<evidence type="ECO:0000256" key="1">
    <source>
        <dbReference type="ARBA" id="ARBA00023122"/>
    </source>
</evidence>
<gene>
    <name evidence="4" type="ORF">HRUBRA_00036</name>
</gene>
<dbReference type="EMBL" id="AUVB01000001">
    <property type="protein sequence ID" value="KGE05356.1"/>
    <property type="molecule type" value="Genomic_DNA"/>
</dbReference>
<dbReference type="PATRIC" id="fig|1265313.6.peg.36"/>
<keyword evidence="5" id="KW-1185">Reference proteome</keyword>
<name>A0A095XZZ7_9GAMM</name>
<dbReference type="SMART" id="SM00116">
    <property type="entry name" value="CBS"/>
    <property type="match status" value="2"/>
</dbReference>
<organism evidence="4 5">
    <name type="scientific">Pseudohaliea rubra DSM 19751</name>
    <dbReference type="NCBI Taxonomy" id="1265313"/>
    <lineage>
        <taxon>Bacteria</taxon>
        <taxon>Pseudomonadati</taxon>
        <taxon>Pseudomonadota</taxon>
        <taxon>Gammaproteobacteria</taxon>
        <taxon>Cellvibrionales</taxon>
        <taxon>Halieaceae</taxon>
        <taxon>Pseudohaliea</taxon>
    </lineage>
</organism>
<dbReference type="HOGENOM" id="CLU_040681_9_1_6"/>
<accession>A0A095XZZ7</accession>
<dbReference type="PROSITE" id="PS51371">
    <property type="entry name" value="CBS"/>
    <property type="match status" value="2"/>
</dbReference>
<dbReference type="RefSeq" id="WP_035516060.1">
    <property type="nucleotide sequence ID" value="NZ_KN234760.1"/>
</dbReference>
<evidence type="ECO:0000256" key="2">
    <source>
        <dbReference type="PROSITE-ProRule" id="PRU00703"/>
    </source>
</evidence>
<dbReference type="InterPro" id="IPR051257">
    <property type="entry name" value="Diverse_CBS-Domain"/>
</dbReference>